<dbReference type="InterPro" id="IPR015424">
    <property type="entry name" value="PyrdxlP-dep_Trfase"/>
</dbReference>
<keyword evidence="2" id="KW-0963">Cytoplasm</keyword>
<dbReference type="Pfam" id="PF03841">
    <property type="entry name" value="SelA"/>
    <property type="match status" value="1"/>
</dbReference>
<dbReference type="GO" id="GO:0004125">
    <property type="term" value="F:L-seryl-tRNA(Sec) selenium transferase activity"/>
    <property type="evidence" value="ECO:0007669"/>
    <property type="project" value="InterPro"/>
</dbReference>
<dbReference type="PANTHER" id="PTHR32328">
    <property type="entry name" value="L-SERYL-TRNA(SEC) SELENIUM TRANSFERASE"/>
    <property type="match status" value="1"/>
</dbReference>
<evidence type="ECO:0000256" key="1">
    <source>
        <dbReference type="ARBA" id="ARBA00001933"/>
    </source>
</evidence>
<sequence length="305" mass="33590">MLAINEIAQGGEVIVSRGQLVEIGGSFRIPDIIEKSGAILKEVGTTNRTHSKDYDKAISSKTKLILWVHTSNYVVRGFTRSVPISELVALGKKHKIPVMVDWGSGALLDMNSLNLADEIPVKTIMENNPDLLTFSGDKLIGGPQSGLIIGKKKWVNTLQNNPLYRVLRCDKITIGLLEETLRSYRSDSFTKDNLSLSMLTTSRRILKNRGQRILDLQKRKKIKDLGIKLVESEVEAGSGSLPEDKIESMALSFKPKSMKITELAGGFRCGSIPVVGYTSGHTFYIDLKAVLPGQINRLAKAIDQV</sequence>
<dbReference type="GO" id="GO:0005737">
    <property type="term" value="C:cytoplasm"/>
    <property type="evidence" value="ECO:0007669"/>
    <property type="project" value="InterPro"/>
</dbReference>
<accession>A0A381RP22</accession>
<dbReference type="NCBIfam" id="TIGR00474">
    <property type="entry name" value="selA"/>
    <property type="match status" value="1"/>
</dbReference>
<dbReference type="InterPro" id="IPR018319">
    <property type="entry name" value="SelA-like"/>
</dbReference>
<dbReference type="PANTHER" id="PTHR32328:SF0">
    <property type="entry name" value="L-SERYL-TRNA(SEC) SELENIUM TRANSFERASE"/>
    <property type="match status" value="1"/>
</dbReference>
<protein>
    <recommendedName>
        <fullName evidence="8">L-seryl-tRNA selenium transferase N-terminal domain-containing protein</fullName>
    </recommendedName>
</protein>
<organism evidence="7">
    <name type="scientific">marine metagenome</name>
    <dbReference type="NCBI Taxonomy" id="408172"/>
    <lineage>
        <taxon>unclassified sequences</taxon>
        <taxon>metagenomes</taxon>
        <taxon>ecological metagenomes</taxon>
    </lineage>
</organism>
<reference evidence="7" key="1">
    <citation type="submission" date="2018-05" db="EMBL/GenBank/DDBJ databases">
        <authorList>
            <person name="Lanie J.A."/>
            <person name="Ng W.-L."/>
            <person name="Kazmierczak K.M."/>
            <person name="Andrzejewski T.M."/>
            <person name="Davidsen T.M."/>
            <person name="Wayne K.J."/>
            <person name="Tettelin H."/>
            <person name="Glass J.I."/>
            <person name="Rusch D."/>
            <person name="Podicherti R."/>
            <person name="Tsui H.-C.T."/>
            <person name="Winkler M.E."/>
        </authorList>
    </citation>
    <scope>NUCLEOTIDE SEQUENCE</scope>
</reference>
<evidence type="ECO:0000256" key="2">
    <source>
        <dbReference type="ARBA" id="ARBA00022490"/>
    </source>
</evidence>
<evidence type="ECO:0000256" key="5">
    <source>
        <dbReference type="ARBA" id="ARBA00022917"/>
    </source>
</evidence>
<dbReference type="InterPro" id="IPR015421">
    <property type="entry name" value="PyrdxlP-dep_Trfase_major"/>
</dbReference>
<dbReference type="Gene3D" id="3.90.1150.180">
    <property type="match status" value="1"/>
</dbReference>
<name>A0A381RP22_9ZZZZ</name>
<dbReference type="SUPFAM" id="SSF53383">
    <property type="entry name" value="PLP-dependent transferases"/>
    <property type="match status" value="1"/>
</dbReference>
<keyword evidence="5" id="KW-0648">Protein biosynthesis</keyword>
<evidence type="ECO:0000256" key="4">
    <source>
        <dbReference type="ARBA" id="ARBA00022898"/>
    </source>
</evidence>
<dbReference type="EMBL" id="UINC01002162">
    <property type="protein sequence ID" value="SUZ93626.1"/>
    <property type="molecule type" value="Genomic_DNA"/>
</dbReference>
<gene>
    <name evidence="7" type="ORF">METZ01_LOCUS46480</name>
</gene>
<keyword evidence="6" id="KW-0711">Selenium</keyword>
<dbReference type="GO" id="GO:0001514">
    <property type="term" value="P:selenocysteine incorporation"/>
    <property type="evidence" value="ECO:0007669"/>
    <property type="project" value="InterPro"/>
</dbReference>
<evidence type="ECO:0000256" key="6">
    <source>
        <dbReference type="ARBA" id="ARBA00023266"/>
    </source>
</evidence>
<keyword evidence="3" id="KW-0808">Transferase</keyword>
<evidence type="ECO:0000256" key="3">
    <source>
        <dbReference type="ARBA" id="ARBA00022679"/>
    </source>
</evidence>
<dbReference type="Gene3D" id="3.40.640.10">
    <property type="entry name" value="Type I PLP-dependent aspartate aminotransferase-like (Major domain)"/>
    <property type="match status" value="1"/>
</dbReference>
<evidence type="ECO:0008006" key="8">
    <source>
        <dbReference type="Google" id="ProtNLM"/>
    </source>
</evidence>
<keyword evidence="4" id="KW-0663">Pyridoxal phosphate</keyword>
<evidence type="ECO:0000313" key="7">
    <source>
        <dbReference type="EMBL" id="SUZ93626.1"/>
    </source>
</evidence>
<dbReference type="AlphaFoldDB" id="A0A381RP22"/>
<dbReference type="HAMAP" id="MF_00423">
    <property type="entry name" value="SelA"/>
    <property type="match status" value="1"/>
</dbReference>
<proteinExistence type="inferred from homology"/>
<dbReference type="InterPro" id="IPR004534">
    <property type="entry name" value="SelA_trans"/>
</dbReference>
<comment type="cofactor">
    <cofactor evidence="1">
        <name>pyridoxal 5'-phosphate</name>
        <dbReference type="ChEBI" id="CHEBI:597326"/>
    </cofactor>
</comment>